<evidence type="ECO:0000313" key="2">
    <source>
        <dbReference type="Proteomes" id="UP000078540"/>
    </source>
</evidence>
<name>A0A195BIU7_9HYME</name>
<proteinExistence type="predicted"/>
<accession>A0A195BIU7</accession>
<dbReference type="PANTHER" id="PTHR45913">
    <property type="entry name" value="EPM2A-INTERACTING PROTEIN 1"/>
    <property type="match status" value="1"/>
</dbReference>
<sequence length="278" mass="32496">MAITSRSTSRISCQITRKHRTIGIRPADVTPAIAERLLDTVYSAIKIAGPSKFKVGDSVCVSKYKTIFEKGYTPNWTHPDVYLVEKVLRRKGDKVYEDVFVKNCIIKAVKTFGNSLTLEEAMNIRSARTVKEQNFLKSYKYFSLCFDESTDIRHMSQLNIFIRIVQDDYEIITKIINEIKGGHKFLTHRKFKLFLEKHKIVYTDVPLHCPVRWLNAAKCLEIFFATRKEILLFVKEINNSKFHEYISLLEDMTFLTEFAFTDISNQLWLFNLKLQRTN</sequence>
<protein>
    <recommendedName>
        <fullName evidence="3">General transcription factor II-I repeat domain-containing protein 2B</fullName>
    </recommendedName>
</protein>
<dbReference type="PANTHER" id="PTHR45913:SF20">
    <property type="entry name" value="GENERAL TRANSCRIPTION FACTOR II-I REPEAT DOMAIN-CONTAINING PROTEIN 2"/>
    <property type="match status" value="1"/>
</dbReference>
<dbReference type="EMBL" id="KQ976465">
    <property type="protein sequence ID" value="KYM84282.1"/>
    <property type="molecule type" value="Genomic_DNA"/>
</dbReference>
<dbReference type="AlphaFoldDB" id="A0A195BIU7"/>
<evidence type="ECO:0008006" key="3">
    <source>
        <dbReference type="Google" id="ProtNLM"/>
    </source>
</evidence>
<gene>
    <name evidence="1" type="ORF">ALC53_05375</name>
</gene>
<dbReference type="Proteomes" id="UP000078540">
    <property type="component" value="Unassembled WGS sequence"/>
</dbReference>
<organism evidence="1 2">
    <name type="scientific">Atta colombica</name>
    <dbReference type="NCBI Taxonomy" id="520822"/>
    <lineage>
        <taxon>Eukaryota</taxon>
        <taxon>Metazoa</taxon>
        <taxon>Ecdysozoa</taxon>
        <taxon>Arthropoda</taxon>
        <taxon>Hexapoda</taxon>
        <taxon>Insecta</taxon>
        <taxon>Pterygota</taxon>
        <taxon>Neoptera</taxon>
        <taxon>Endopterygota</taxon>
        <taxon>Hymenoptera</taxon>
        <taxon>Apocrita</taxon>
        <taxon>Aculeata</taxon>
        <taxon>Formicoidea</taxon>
        <taxon>Formicidae</taxon>
        <taxon>Myrmicinae</taxon>
        <taxon>Atta</taxon>
    </lineage>
</organism>
<evidence type="ECO:0000313" key="1">
    <source>
        <dbReference type="EMBL" id="KYM84282.1"/>
    </source>
</evidence>
<keyword evidence="2" id="KW-1185">Reference proteome</keyword>
<reference evidence="1 2" key="1">
    <citation type="submission" date="2015-09" db="EMBL/GenBank/DDBJ databases">
        <title>Atta colombica WGS genome.</title>
        <authorList>
            <person name="Nygaard S."/>
            <person name="Hu H."/>
            <person name="Boomsma J."/>
            <person name="Zhang G."/>
        </authorList>
    </citation>
    <scope>NUCLEOTIDE SEQUENCE [LARGE SCALE GENOMIC DNA]</scope>
    <source>
        <strain evidence="1">Treedump-2</strain>
        <tissue evidence="1">Whole body</tissue>
    </source>
</reference>